<evidence type="ECO:0000256" key="1">
    <source>
        <dbReference type="SAM" id="Phobius"/>
    </source>
</evidence>
<feature type="transmembrane region" description="Helical" evidence="1">
    <location>
        <begin position="275"/>
        <end position="292"/>
    </location>
</feature>
<dbReference type="STRING" id="1802056.A2954_00475"/>
<feature type="transmembrane region" description="Helical" evidence="1">
    <location>
        <begin position="250"/>
        <end position="268"/>
    </location>
</feature>
<keyword evidence="1" id="KW-1133">Transmembrane helix</keyword>
<evidence type="ECO:0008006" key="4">
    <source>
        <dbReference type="Google" id="ProtNLM"/>
    </source>
</evidence>
<accession>A0A1F7ICZ0</accession>
<organism evidence="2 3">
    <name type="scientific">Candidatus Roizmanbacteria bacterium RIFCSPLOWO2_01_FULL_37_12</name>
    <dbReference type="NCBI Taxonomy" id="1802056"/>
    <lineage>
        <taxon>Bacteria</taxon>
        <taxon>Candidatus Roizmaniibacteriota</taxon>
    </lineage>
</organism>
<feature type="transmembrane region" description="Helical" evidence="1">
    <location>
        <begin position="6"/>
        <end position="25"/>
    </location>
</feature>
<proteinExistence type="predicted"/>
<sequence>MFILLVFIILVFTQFGLIVTTNINIFPEFFFFPFMISKGQLMYRDFAVQHGPFSYLLLVPFSFDKSLLTLKTFYILVQTANLFLLLLILKKSTSKLGLLIGGVIFTFLNFYLSDNNLWDEIYATSFFLLAFYLSGTEKIRRSLKLQILGLLMGLTTLMKPSFGIMIVPIILFYRTFLPLIPMILLWLFVVTFYFFNNGLYQFIDNYILLNKFYITQPGGFWLERSFFNFTMTVYIFSLLVNLLIKKKGWNDRLTLTVFFTVSSLLLFYPGFHKTSFYAFSTFLNILIAQLIGRIKKPLLFFYLVVVLFYGVFGLRKAKHQYVYLDSNRTPYSENKTVSLIVEELKKLPIEKKRLYVLGNQTEIYFLLDKPAQVYFPFVFPFVKTYFKTVEARLTKDLARNKVDTVIIPKPLDPNYRSFSRLKNHITTNFRLIKSTKSFDLYKK</sequence>
<feature type="transmembrane region" description="Helical" evidence="1">
    <location>
        <begin position="147"/>
        <end position="170"/>
    </location>
</feature>
<feature type="transmembrane region" description="Helical" evidence="1">
    <location>
        <begin position="118"/>
        <end position="135"/>
    </location>
</feature>
<evidence type="ECO:0000313" key="2">
    <source>
        <dbReference type="EMBL" id="OGK41213.1"/>
    </source>
</evidence>
<name>A0A1F7ICZ0_9BACT</name>
<protein>
    <recommendedName>
        <fullName evidence="4">Glycosyltransferase RgtA/B/C/D-like domain-containing protein</fullName>
    </recommendedName>
</protein>
<keyword evidence="1" id="KW-0472">Membrane</keyword>
<comment type="caution">
    <text evidence="2">The sequence shown here is derived from an EMBL/GenBank/DDBJ whole genome shotgun (WGS) entry which is preliminary data.</text>
</comment>
<reference evidence="2 3" key="1">
    <citation type="journal article" date="2016" name="Nat. Commun.">
        <title>Thousands of microbial genomes shed light on interconnected biogeochemical processes in an aquifer system.</title>
        <authorList>
            <person name="Anantharaman K."/>
            <person name="Brown C.T."/>
            <person name="Hug L.A."/>
            <person name="Sharon I."/>
            <person name="Castelle C.J."/>
            <person name="Probst A.J."/>
            <person name="Thomas B.C."/>
            <person name="Singh A."/>
            <person name="Wilkins M.J."/>
            <person name="Karaoz U."/>
            <person name="Brodie E.L."/>
            <person name="Williams K.H."/>
            <person name="Hubbard S.S."/>
            <person name="Banfield J.F."/>
        </authorList>
    </citation>
    <scope>NUCLEOTIDE SEQUENCE [LARGE SCALE GENOMIC DNA]</scope>
</reference>
<dbReference type="EMBL" id="MGAG01000014">
    <property type="protein sequence ID" value="OGK41213.1"/>
    <property type="molecule type" value="Genomic_DNA"/>
</dbReference>
<feature type="transmembrane region" description="Helical" evidence="1">
    <location>
        <begin position="96"/>
        <end position="112"/>
    </location>
</feature>
<feature type="transmembrane region" description="Helical" evidence="1">
    <location>
        <begin position="226"/>
        <end position="244"/>
    </location>
</feature>
<evidence type="ECO:0000313" key="3">
    <source>
        <dbReference type="Proteomes" id="UP000177698"/>
    </source>
</evidence>
<keyword evidence="1" id="KW-0812">Transmembrane</keyword>
<feature type="transmembrane region" description="Helical" evidence="1">
    <location>
        <begin position="298"/>
        <end position="314"/>
    </location>
</feature>
<feature type="transmembrane region" description="Helical" evidence="1">
    <location>
        <begin position="176"/>
        <end position="195"/>
    </location>
</feature>
<gene>
    <name evidence="2" type="ORF">A2954_00475</name>
</gene>
<feature type="transmembrane region" description="Helical" evidence="1">
    <location>
        <begin position="69"/>
        <end position="89"/>
    </location>
</feature>
<dbReference type="Proteomes" id="UP000177698">
    <property type="component" value="Unassembled WGS sequence"/>
</dbReference>
<dbReference type="AlphaFoldDB" id="A0A1F7ICZ0"/>